<feature type="compositionally biased region" description="Acidic residues" evidence="1">
    <location>
        <begin position="1"/>
        <end position="16"/>
    </location>
</feature>
<sequence length="122" mass="13635">MKGYEEEEEEEEEEDGETKTTTTVEKHGSHLLLDIPVPVAGISSSVLGQDSRDVVIYTCILASKLLAERMQEEDKRLQFPNIAAIQYLQNVCTLKNTLPGDEVFETLFVEPVGHPPKAMVVF</sequence>
<accession>A0A8K1GE56</accession>
<evidence type="ECO:0000313" key="3">
    <source>
        <dbReference type="Proteomes" id="UP000796761"/>
    </source>
</evidence>
<protein>
    <submittedName>
        <fullName evidence="2">Uncharacterized protein</fullName>
    </submittedName>
</protein>
<feature type="region of interest" description="Disordered" evidence="1">
    <location>
        <begin position="1"/>
        <end position="27"/>
    </location>
</feature>
<comment type="caution">
    <text evidence="2">The sequence shown here is derived from an EMBL/GenBank/DDBJ whole genome shotgun (WGS) entry which is preliminary data.</text>
</comment>
<dbReference type="EMBL" id="SWJQ01000313">
    <property type="protein sequence ID" value="TRZ16433.1"/>
    <property type="molecule type" value="Genomic_DNA"/>
</dbReference>
<dbReference type="Proteomes" id="UP000796761">
    <property type="component" value="Unassembled WGS sequence"/>
</dbReference>
<evidence type="ECO:0000313" key="2">
    <source>
        <dbReference type="EMBL" id="TRZ16433.1"/>
    </source>
</evidence>
<evidence type="ECO:0000256" key="1">
    <source>
        <dbReference type="SAM" id="MobiDB-lite"/>
    </source>
</evidence>
<dbReference type="AlphaFoldDB" id="A0A8K1GE56"/>
<reference evidence="2" key="1">
    <citation type="submission" date="2019-04" db="EMBL/GenBank/DDBJ databases">
        <title>Genome assembly of Zosterops borbonicus 15179.</title>
        <authorList>
            <person name="Leroy T."/>
            <person name="Anselmetti Y."/>
            <person name="Tilak M.-K."/>
            <person name="Nabholz B."/>
        </authorList>
    </citation>
    <scope>NUCLEOTIDE SEQUENCE</scope>
    <source>
        <strain evidence="2">HGM_15179</strain>
        <tissue evidence="2">Muscle</tissue>
    </source>
</reference>
<name>A0A8K1GE56_9PASS</name>
<keyword evidence="3" id="KW-1185">Reference proteome</keyword>
<proteinExistence type="predicted"/>
<organism evidence="2 3">
    <name type="scientific">Zosterops borbonicus</name>
    <dbReference type="NCBI Taxonomy" id="364589"/>
    <lineage>
        <taxon>Eukaryota</taxon>
        <taxon>Metazoa</taxon>
        <taxon>Chordata</taxon>
        <taxon>Craniata</taxon>
        <taxon>Vertebrata</taxon>
        <taxon>Euteleostomi</taxon>
        <taxon>Archelosauria</taxon>
        <taxon>Archosauria</taxon>
        <taxon>Dinosauria</taxon>
        <taxon>Saurischia</taxon>
        <taxon>Theropoda</taxon>
        <taxon>Coelurosauria</taxon>
        <taxon>Aves</taxon>
        <taxon>Neognathae</taxon>
        <taxon>Neoaves</taxon>
        <taxon>Telluraves</taxon>
        <taxon>Australaves</taxon>
        <taxon>Passeriformes</taxon>
        <taxon>Sylvioidea</taxon>
        <taxon>Zosteropidae</taxon>
        <taxon>Zosterops</taxon>
    </lineage>
</organism>
<gene>
    <name evidence="2" type="ORF">HGM15179_010684</name>
</gene>